<feature type="domain" description="HTH cro/C1-type" evidence="2">
    <location>
        <begin position="11"/>
        <end position="65"/>
    </location>
</feature>
<dbReference type="PROSITE" id="PS50943">
    <property type="entry name" value="HTH_CROC1"/>
    <property type="match status" value="1"/>
</dbReference>
<dbReference type="PANTHER" id="PTHR46797:SF1">
    <property type="entry name" value="METHYLPHOSPHONATE SYNTHASE"/>
    <property type="match status" value="1"/>
</dbReference>
<sequence>MDKLSAVAQRIRAFRKLKGYTQNELAEKLDISISVLGSIERGTRKPDPRIIRKISEVLGIAPEELISASR</sequence>
<protein>
    <recommendedName>
        <fullName evidence="2">HTH cro/C1-type domain-containing protein</fullName>
    </recommendedName>
</protein>
<dbReference type="Proteomes" id="UP000693672">
    <property type="component" value="Unassembled WGS sequence"/>
</dbReference>
<keyword evidence="1" id="KW-0238">DNA-binding</keyword>
<keyword evidence="4" id="KW-1185">Reference proteome</keyword>
<dbReference type="GO" id="GO:0003677">
    <property type="term" value="F:DNA binding"/>
    <property type="evidence" value="ECO:0007669"/>
    <property type="project" value="UniProtKB-KW"/>
</dbReference>
<dbReference type="RefSeq" id="WP_218095648.1">
    <property type="nucleotide sequence ID" value="NZ_CAJVAS010000051.1"/>
</dbReference>
<dbReference type="AlphaFoldDB" id="A0A916K722"/>
<evidence type="ECO:0000313" key="3">
    <source>
        <dbReference type="EMBL" id="CAG7649884.1"/>
    </source>
</evidence>
<reference evidence="3" key="1">
    <citation type="submission" date="2021-06" db="EMBL/GenBank/DDBJ databases">
        <authorList>
            <person name="Criscuolo A."/>
        </authorList>
    </citation>
    <scope>NUCLEOTIDE SEQUENCE</scope>
    <source>
        <strain evidence="3">CIP111600</strain>
    </source>
</reference>
<organism evidence="3 4">
    <name type="scientific">Paenibacillus solanacearum</name>
    <dbReference type="NCBI Taxonomy" id="2048548"/>
    <lineage>
        <taxon>Bacteria</taxon>
        <taxon>Bacillati</taxon>
        <taxon>Bacillota</taxon>
        <taxon>Bacilli</taxon>
        <taxon>Bacillales</taxon>
        <taxon>Paenibacillaceae</taxon>
        <taxon>Paenibacillus</taxon>
    </lineage>
</organism>
<evidence type="ECO:0000313" key="4">
    <source>
        <dbReference type="Proteomes" id="UP000693672"/>
    </source>
</evidence>
<name>A0A916K722_9BACL</name>
<dbReference type="GO" id="GO:0005829">
    <property type="term" value="C:cytosol"/>
    <property type="evidence" value="ECO:0007669"/>
    <property type="project" value="TreeGrafter"/>
</dbReference>
<comment type="caution">
    <text evidence="3">The sequence shown here is derived from an EMBL/GenBank/DDBJ whole genome shotgun (WGS) entry which is preliminary data.</text>
</comment>
<dbReference type="InterPro" id="IPR001387">
    <property type="entry name" value="Cro/C1-type_HTH"/>
</dbReference>
<evidence type="ECO:0000256" key="1">
    <source>
        <dbReference type="ARBA" id="ARBA00023125"/>
    </source>
</evidence>
<dbReference type="InterPro" id="IPR050807">
    <property type="entry name" value="TransReg_Diox_bact_type"/>
</dbReference>
<evidence type="ECO:0000259" key="2">
    <source>
        <dbReference type="PROSITE" id="PS50943"/>
    </source>
</evidence>
<gene>
    <name evidence="3" type="ORF">PAESOLCIP111_05964</name>
</gene>
<accession>A0A916K722</accession>
<dbReference type="CDD" id="cd00093">
    <property type="entry name" value="HTH_XRE"/>
    <property type="match status" value="1"/>
</dbReference>
<dbReference type="SMART" id="SM00530">
    <property type="entry name" value="HTH_XRE"/>
    <property type="match status" value="1"/>
</dbReference>
<proteinExistence type="predicted"/>
<dbReference type="GO" id="GO:0003700">
    <property type="term" value="F:DNA-binding transcription factor activity"/>
    <property type="evidence" value="ECO:0007669"/>
    <property type="project" value="TreeGrafter"/>
</dbReference>
<dbReference type="PANTHER" id="PTHR46797">
    <property type="entry name" value="HTH-TYPE TRANSCRIPTIONAL REGULATOR"/>
    <property type="match status" value="1"/>
</dbReference>
<dbReference type="Pfam" id="PF01381">
    <property type="entry name" value="HTH_3"/>
    <property type="match status" value="1"/>
</dbReference>
<dbReference type="EMBL" id="CAJVAS010000051">
    <property type="protein sequence ID" value="CAG7649884.1"/>
    <property type="molecule type" value="Genomic_DNA"/>
</dbReference>